<feature type="binding site" evidence="9 11">
    <location>
        <position position="199"/>
    </location>
    <ligand>
        <name>substrate</name>
    </ligand>
</feature>
<comment type="subunit">
    <text evidence="3 9">Homodimer.</text>
</comment>
<feature type="domain" description="Orotidine 5'-phosphate decarboxylase" evidence="13">
    <location>
        <begin position="14"/>
        <end position="235"/>
    </location>
</feature>
<evidence type="ECO:0000259" key="13">
    <source>
        <dbReference type="SMART" id="SM00934"/>
    </source>
</evidence>
<dbReference type="CDD" id="cd04725">
    <property type="entry name" value="OMP_decarboxylase_like"/>
    <property type="match status" value="1"/>
</dbReference>
<dbReference type="InterPro" id="IPR047596">
    <property type="entry name" value="OMPdecase_bac"/>
</dbReference>
<feature type="active site" description="Proton donor" evidence="9">
    <location>
        <position position="71"/>
    </location>
</feature>
<evidence type="ECO:0000256" key="11">
    <source>
        <dbReference type="PIRSR" id="PIRSR614732-2"/>
    </source>
</evidence>
<evidence type="ECO:0000313" key="14">
    <source>
        <dbReference type="EMBL" id="PUX21479.1"/>
    </source>
</evidence>
<dbReference type="SUPFAM" id="SSF51366">
    <property type="entry name" value="Ribulose-phoshate binding barrel"/>
    <property type="match status" value="1"/>
</dbReference>
<dbReference type="InterPro" id="IPR011060">
    <property type="entry name" value="RibuloseP-bd_barrel"/>
</dbReference>
<dbReference type="NCBIfam" id="TIGR01740">
    <property type="entry name" value="pyrF"/>
    <property type="match status" value="1"/>
</dbReference>
<evidence type="ECO:0000256" key="4">
    <source>
        <dbReference type="ARBA" id="ARBA00022793"/>
    </source>
</evidence>
<dbReference type="InterPro" id="IPR001754">
    <property type="entry name" value="OMPdeCOase_dom"/>
</dbReference>
<dbReference type="Pfam" id="PF00215">
    <property type="entry name" value="OMPdecase"/>
    <property type="match status" value="1"/>
</dbReference>
<dbReference type="FunFam" id="3.20.20.70:FF:000015">
    <property type="entry name" value="Orotidine 5'-phosphate decarboxylase"/>
    <property type="match status" value="1"/>
</dbReference>
<dbReference type="EMBL" id="MSAG01000020">
    <property type="protein sequence ID" value="PUX21479.1"/>
    <property type="molecule type" value="Genomic_DNA"/>
</dbReference>
<evidence type="ECO:0000256" key="9">
    <source>
        <dbReference type="HAMAP-Rule" id="MF_01200"/>
    </source>
</evidence>
<reference evidence="14" key="1">
    <citation type="submission" date="2016-12" db="EMBL/GenBank/DDBJ databases">
        <title>Analysis of the Molecular Diversity Among Cronobacter Species Isolated from Filth Flies Using a Pan Genomic DNA Microarray.</title>
        <authorList>
            <person name="Pava-Ripoll M."/>
            <person name="Tall B."/>
            <person name="Farber J."/>
            <person name="Fanning S."/>
            <person name="Lehner A."/>
            <person name="Stephan R."/>
            <person name="Pagotto F."/>
            <person name="Iverson C."/>
            <person name="Ziobro G."/>
            <person name="Miller A."/>
            <person name="Pearson R."/>
            <person name="Yan Q."/>
            <person name="Kim M."/>
            <person name="Jeong S."/>
            <person name="Park J."/>
            <person name="Jun S."/>
            <person name="Choi H."/>
            <person name="Chung T."/>
            <person name="Yoo Y."/>
            <person name="Park E."/>
            <person name="Hwang S."/>
            <person name="Lee B."/>
            <person name="Sathyamoorthy V."/>
            <person name="Carter L."/>
            <person name="Mammel M."/>
            <person name="Jackson S."/>
            <person name="Kothary M."/>
            <person name="Patel I."/>
            <person name="Grim C."/>
            <person name="Gopinath G."/>
            <person name="Gangiredla J."/>
            <person name="Chase H."/>
        </authorList>
    </citation>
    <scope>NUCLEOTIDE SEQUENCE [LARGE SCALE GENOMIC DNA]</scope>
    <source>
        <strain evidence="14">MOD1-Sh41s</strain>
    </source>
</reference>
<feature type="active site" description="For OMPdecase activity" evidence="10">
    <location>
        <position position="69"/>
    </location>
</feature>
<evidence type="ECO:0000256" key="6">
    <source>
        <dbReference type="ARBA" id="ARBA00023239"/>
    </source>
</evidence>
<dbReference type="PROSITE" id="PS00156">
    <property type="entry name" value="OMPDECASE"/>
    <property type="match status" value="1"/>
</dbReference>
<dbReference type="UniPathway" id="UPA00070">
    <property type="reaction ID" value="UER00120"/>
</dbReference>
<feature type="active site" description="For OMPdecase activity" evidence="10">
    <location>
        <position position="74"/>
    </location>
</feature>
<dbReference type="PANTHER" id="PTHR32119">
    <property type="entry name" value="OROTIDINE 5'-PHOSPHATE DECARBOXYLASE"/>
    <property type="match status" value="1"/>
</dbReference>
<dbReference type="OrthoDB" id="9806203at2"/>
<accession>A0A2T7B4B9</accession>
<evidence type="ECO:0000256" key="12">
    <source>
        <dbReference type="RuleBase" id="RU000512"/>
    </source>
</evidence>
<feature type="binding site" evidence="9 11">
    <location>
        <position position="220"/>
    </location>
    <ligand>
        <name>substrate</name>
    </ligand>
</feature>
<dbReference type="EC" id="4.1.1.23" evidence="9"/>
<feature type="binding site" evidence="9 11">
    <location>
        <position position="129"/>
    </location>
    <ligand>
        <name>substrate</name>
    </ligand>
</feature>
<evidence type="ECO:0000256" key="2">
    <source>
        <dbReference type="ARBA" id="ARBA00004861"/>
    </source>
</evidence>
<comment type="pathway">
    <text evidence="2 9 12">Pyrimidine metabolism; UMP biosynthesis via de novo pathway; UMP from orotate: step 2/2.</text>
</comment>
<dbReference type="HAMAP" id="MF_01200_B">
    <property type="entry name" value="OMPdecase_type1_B"/>
    <property type="match status" value="1"/>
</dbReference>
<comment type="caution">
    <text evidence="14">The sequence shown here is derived from an EMBL/GenBank/DDBJ whole genome shotgun (WGS) entry which is preliminary data.</text>
</comment>
<feature type="binding site" evidence="9 11">
    <location>
        <position position="42"/>
    </location>
    <ligand>
        <name>substrate</name>
    </ligand>
</feature>
<evidence type="ECO:0000256" key="1">
    <source>
        <dbReference type="ARBA" id="ARBA00002356"/>
    </source>
</evidence>
<feature type="binding site" evidence="9">
    <location>
        <begin position="69"/>
        <end position="78"/>
    </location>
    <ligand>
        <name>substrate</name>
    </ligand>
</feature>
<dbReference type="GO" id="GO:0006207">
    <property type="term" value="P:'de novo' pyrimidine nucleobase biosynthetic process"/>
    <property type="evidence" value="ECO:0007669"/>
    <property type="project" value="InterPro"/>
</dbReference>
<gene>
    <name evidence="9" type="primary">pyrF</name>
    <name evidence="14" type="ORF">BS411_13045</name>
</gene>
<feature type="binding site" evidence="9 11">
    <location>
        <position position="20"/>
    </location>
    <ligand>
        <name>substrate</name>
    </ligand>
</feature>
<dbReference type="Gene3D" id="3.20.20.70">
    <property type="entry name" value="Aldolase class I"/>
    <property type="match status" value="1"/>
</dbReference>
<dbReference type="AlphaFoldDB" id="A0A2T7B4B9"/>
<keyword evidence="5 9" id="KW-0665">Pyrimidine biosynthesis</keyword>
<name>A0A2T7B4B9_9ENTR</name>
<organism evidence="14">
    <name type="scientific">Cronobacter turicensis</name>
    <dbReference type="NCBI Taxonomy" id="413502"/>
    <lineage>
        <taxon>Bacteria</taxon>
        <taxon>Pseudomonadati</taxon>
        <taxon>Pseudomonadota</taxon>
        <taxon>Gammaproteobacteria</taxon>
        <taxon>Enterobacterales</taxon>
        <taxon>Enterobacteriaceae</taxon>
        <taxon>Cronobacter</taxon>
    </lineage>
</organism>
<dbReference type="PANTHER" id="PTHR32119:SF2">
    <property type="entry name" value="OROTIDINE 5'-PHOSPHATE DECARBOXYLASE"/>
    <property type="match status" value="1"/>
</dbReference>
<feature type="binding site" evidence="9 11">
    <location>
        <position position="190"/>
    </location>
    <ligand>
        <name>substrate</name>
    </ligand>
</feature>
<dbReference type="NCBIfam" id="NF001273">
    <property type="entry name" value="PRK00230.1"/>
    <property type="match status" value="1"/>
</dbReference>
<dbReference type="GO" id="GO:0005829">
    <property type="term" value="C:cytosol"/>
    <property type="evidence" value="ECO:0007669"/>
    <property type="project" value="TreeGrafter"/>
</dbReference>
<evidence type="ECO:0000256" key="10">
    <source>
        <dbReference type="PIRSR" id="PIRSR614732-1"/>
    </source>
</evidence>
<evidence type="ECO:0000256" key="5">
    <source>
        <dbReference type="ARBA" id="ARBA00022975"/>
    </source>
</evidence>
<sequence>MTLIASSHSVTHSPVVVALDYDNRDSALAFVDGIDPRSCRLKVGKEMFTLFGPQLVRDLTSRGFDVFLDLKFHDIPNTTARAVAAAAELGVWMVNVHAGGGARMMTAAKEALAPFGNDAPLLIAVTVLTSMEADDLQGLGITLSPADQAERLARLTQQCGLDGVVCSAHEAVRFKAAFGREFKLVTPGIRPAGSDVGDQRRIMTPAEAQEAGVDYMVIGRPITRAANPAQALRDILASLKQEG</sequence>
<comment type="catalytic activity">
    <reaction evidence="7 9 12">
        <text>orotidine 5'-phosphate + H(+) = UMP + CO2</text>
        <dbReference type="Rhea" id="RHEA:11596"/>
        <dbReference type="ChEBI" id="CHEBI:15378"/>
        <dbReference type="ChEBI" id="CHEBI:16526"/>
        <dbReference type="ChEBI" id="CHEBI:57538"/>
        <dbReference type="ChEBI" id="CHEBI:57865"/>
        <dbReference type="EC" id="4.1.1.23"/>
    </reaction>
</comment>
<evidence type="ECO:0000256" key="8">
    <source>
        <dbReference type="ARBA" id="ARBA00061012"/>
    </source>
</evidence>
<dbReference type="InterPro" id="IPR013785">
    <property type="entry name" value="Aldolase_TIM"/>
</dbReference>
<comment type="similarity">
    <text evidence="8 9">Belongs to the OMP decarboxylase family. Type 1 subfamily.</text>
</comment>
<dbReference type="GO" id="GO:0004590">
    <property type="term" value="F:orotidine-5'-phosphate decarboxylase activity"/>
    <property type="evidence" value="ECO:0007669"/>
    <property type="project" value="UniProtKB-UniRule"/>
</dbReference>
<evidence type="ECO:0000256" key="7">
    <source>
        <dbReference type="ARBA" id="ARBA00049157"/>
    </source>
</evidence>
<feature type="binding site" evidence="9 11">
    <location>
        <position position="219"/>
    </location>
    <ligand>
        <name>substrate</name>
    </ligand>
</feature>
<keyword evidence="6 9" id="KW-0456">Lyase</keyword>
<protein>
    <recommendedName>
        <fullName evidence="9">Orotidine 5'-phosphate decarboxylase</fullName>
        <ecNumber evidence="9">4.1.1.23</ecNumber>
    </recommendedName>
    <alternativeName>
        <fullName evidence="9">OMP decarboxylase</fullName>
        <shortName evidence="9">OMPDCase</shortName>
        <shortName evidence="9">OMPdecase</shortName>
    </alternativeName>
</protein>
<feature type="active site" description="For OMPdecase activity" evidence="10">
    <location>
        <position position="71"/>
    </location>
</feature>
<comment type="function">
    <text evidence="1 9">Catalyzes the decarboxylation of orotidine 5'-monophosphate (OMP) to uridine 5'-monophosphate (UMP).</text>
</comment>
<dbReference type="SMART" id="SM00934">
    <property type="entry name" value="OMPdecase"/>
    <property type="match status" value="1"/>
</dbReference>
<keyword evidence="4 9" id="KW-0210">Decarboxylase</keyword>
<dbReference type="InterPro" id="IPR018089">
    <property type="entry name" value="OMPdecase_AS"/>
</dbReference>
<evidence type="ECO:0000256" key="3">
    <source>
        <dbReference type="ARBA" id="ARBA00011738"/>
    </source>
</evidence>
<dbReference type="InterPro" id="IPR014732">
    <property type="entry name" value="OMPdecase"/>
</dbReference>
<dbReference type="GO" id="GO:0044205">
    <property type="term" value="P:'de novo' UMP biosynthetic process"/>
    <property type="evidence" value="ECO:0007669"/>
    <property type="project" value="UniProtKB-UniRule"/>
</dbReference>
<dbReference type="RefSeq" id="WP_108695588.1">
    <property type="nucleotide sequence ID" value="NZ_CP187984.1"/>
</dbReference>
<proteinExistence type="inferred from homology"/>